<dbReference type="InterPro" id="IPR007272">
    <property type="entry name" value="Sulf_transp_TsuA/YedE"/>
</dbReference>
<evidence type="ECO:0000256" key="9">
    <source>
        <dbReference type="SAM" id="Phobius"/>
    </source>
</evidence>
<evidence type="ECO:0000256" key="3">
    <source>
        <dbReference type="ARBA" id="ARBA00022475"/>
    </source>
</evidence>
<gene>
    <name evidence="10" type="ORF">ABS361_06335</name>
</gene>
<organism evidence="10">
    <name type="scientific">Methyloraptor flagellatus</name>
    <dbReference type="NCBI Taxonomy" id="3162530"/>
    <lineage>
        <taxon>Bacteria</taxon>
        <taxon>Pseudomonadati</taxon>
        <taxon>Pseudomonadota</taxon>
        <taxon>Alphaproteobacteria</taxon>
        <taxon>Hyphomicrobiales</taxon>
        <taxon>Ancalomicrobiaceae</taxon>
        <taxon>Methyloraptor</taxon>
    </lineage>
</organism>
<evidence type="ECO:0000256" key="1">
    <source>
        <dbReference type="ARBA" id="ARBA00004429"/>
    </source>
</evidence>
<name>A0AAU7XEN6_9HYPH</name>
<feature type="transmembrane region" description="Helical" evidence="9">
    <location>
        <begin position="186"/>
        <end position="204"/>
    </location>
</feature>
<protein>
    <submittedName>
        <fullName evidence="10">YeeE/YedE family protein</fullName>
    </submittedName>
</protein>
<dbReference type="KEGG" id="mflg:ABS361_06335"/>
<evidence type="ECO:0000256" key="6">
    <source>
        <dbReference type="ARBA" id="ARBA00022989"/>
    </source>
</evidence>
<reference evidence="10" key="1">
    <citation type="submission" date="2024-06" db="EMBL/GenBank/DDBJ databases">
        <title>Methylostella associata gen. nov., sp. nov., a novel Ancalomicrobiaceae-affiliated facultatively methylotrophic bacteria that feed on methanotrophs of the genus Methylococcus.</title>
        <authorList>
            <person name="Saltykova V."/>
            <person name="Danilova O.V."/>
            <person name="Oshkin I.Y."/>
            <person name="Belova S.E."/>
            <person name="Pimenov N.V."/>
            <person name="Dedysh S.N."/>
        </authorList>
    </citation>
    <scope>NUCLEOTIDE SEQUENCE</scope>
    <source>
        <strain evidence="10">S20</strain>
    </source>
</reference>
<accession>A0AAU7XEN6</accession>
<dbReference type="PANTHER" id="PTHR30574">
    <property type="entry name" value="INNER MEMBRANE PROTEIN YEDE"/>
    <property type="match status" value="1"/>
</dbReference>
<feature type="transmembrane region" description="Helical" evidence="9">
    <location>
        <begin position="105"/>
        <end position="124"/>
    </location>
</feature>
<evidence type="ECO:0000256" key="4">
    <source>
        <dbReference type="ARBA" id="ARBA00022519"/>
    </source>
</evidence>
<feature type="transmembrane region" description="Helical" evidence="9">
    <location>
        <begin position="145"/>
        <end position="166"/>
    </location>
</feature>
<evidence type="ECO:0000256" key="5">
    <source>
        <dbReference type="ARBA" id="ARBA00022692"/>
    </source>
</evidence>
<comment type="subcellular location">
    <subcellularLocation>
        <location evidence="1">Cell inner membrane</location>
        <topology evidence="1">Multi-pass membrane protein</topology>
    </subcellularLocation>
</comment>
<keyword evidence="5 9" id="KW-0812">Transmembrane</keyword>
<dbReference type="RefSeq" id="WP_407050962.1">
    <property type="nucleotide sequence ID" value="NZ_CP158568.1"/>
</dbReference>
<keyword evidence="6 9" id="KW-1133">Transmembrane helix</keyword>
<proteinExistence type="inferred from homology"/>
<sequence length="397" mass="41154">MRTMAMRPGRPIAIALACFGVIALGVAAFAAGDGSLRRVGIVGIGVAIGAVLFSTRFGFASAFRRAAEGDFSVYRAHALMFAIASALMVPVIAAGSIFGQEVYGFATPIGIALVIGGALFGIGMQLSGGCASGTLFMLGGGDMKFAATLLFFIVGSTIGAAHIAFWRALPAFEPVVLSDADKWPTLLTQEICLLLIAALALPRARPVPRALWLGAVGLALLNTATLVVAGRPWSETYGFALWGSKIAAHLGFTPETWAFWRGGDGLRASIFADITSLMDFSILLGAFAAAVIVGRFRPTLGGDARAWAAAALGGLMMGYGARLADGCNIGAYFSAIASGSMSGWIWALAALAGSRVGIHLRRWATAPWVMPDMPSGDPPASVTAVAHEMAIAEDVRR</sequence>
<feature type="transmembrane region" description="Helical" evidence="9">
    <location>
        <begin position="270"/>
        <end position="294"/>
    </location>
</feature>
<keyword evidence="4" id="KW-0997">Cell inner membrane</keyword>
<comment type="similarity">
    <text evidence="8">Belongs to the TsuA/YedE (TC 9.B.102) family.</text>
</comment>
<evidence type="ECO:0000256" key="2">
    <source>
        <dbReference type="ARBA" id="ARBA00022448"/>
    </source>
</evidence>
<feature type="transmembrane region" description="Helical" evidence="9">
    <location>
        <begin position="330"/>
        <end position="352"/>
    </location>
</feature>
<keyword evidence="3" id="KW-1003">Cell membrane</keyword>
<dbReference type="AlphaFoldDB" id="A0AAU7XEN6"/>
<feature type="transmembrane region" description="Helical" evidence="9">
    <location>
        <begin position="306"/>
        <end position="324"/>
    </location>
</feature>
<feature type="transmembrane region" description="Helical" evidence="9">
    <location>
        <begin position="211"/>
        <end position="229"/>
    </location>
</feature>
<dbReference type="Pfam" id="PF04143">
    <property type="entry name" value="Sulf_transp"/>
    <property type="match status" value="1"/>
</dbReference>
<evidence type="ECO:0000256" key="8">
    <source>
        <dbReference type="ARBA" id="ARBA00035655"/>
    </source>
</evidence>
<feature type="transmembrane region" description="Helical" evidence="9">
    <location>
        <begin position="40"/>
        <end position="59"/>
    </location>
</feature>
<evidence type="ECO:0000313" key="10">
    <source>
        <dbReference type="EMBL" id="XBY45867.1"/>
    </source>
</evidence>
<keyword evidence="7 9" id="KW-0472">Membrane</keyword>
<dbReference type="EMBL" id="CP158568">
    <property type="protein sequence ID" value="XBY45867.1"/>
    <property type="molecule type" value="Genomic_DNA"/>
</dbReference>
<dbReference type="GO" id="GO:0005886">
    <property type="term" value="C:plasma membrane"/>
    <property type="evidence" value="ECO:0007669"/>
    <property type="project" value="UniProtKB-SubCell"/>
</dbReference>
<evidence type="ECO:0000256" key="7">
    <source>
        <dbReference type="ARBA" id="ARBA00023136"/>
    </source>
</evidence>
<dbReference type="PANTHER" id="PTHR30574:SF1">
    <property type="entry name" value="SULPHUR TRANSPORT DOMAIN-CONTAINING PROTEIN"/>
    <property type="match status" value="1"/>
</dbReference>
<feature type="transmembrane region" description="Helical" evidence="9">
    <location>
        <begin position="79"/>
        <end position="99"/>
    </location>
</feature>
<keyword evidence="2" id="KW-0813">Transport</keyword>